<dbReference type="PANTHER" id="PTHR30055:SF151">
    <property type="entry name" value="TRANSCRIPTIONAL REGULATORY PROTEIN"/>
    <property type="match status" value="1"/>
</dbReference>
<evidence type="ECO:0000256" key="4">
    <source>
        <dbReference type="ARBA" id="ARBA00023125"/>
    </source>
</evidence>
<evidence type="ECO:0000259" key="7">
    <source>
        <dbReference type="PROSITE" id="PS50977"/>
    </source>
</evidence>
<keyword evidence="9" id="KW-1185">Reference proteome</keyword>
<dbReference type="InterPro" id="IPR004111">
    <property type="entry name" value="Repressor_TetR_C"/>
</dbReference>
<dbReference type="InterPro" id="IPR050109">
    <property type="entry name" value="HTH-type_TetR-like_transc_reg"/>
</dbReference>
<keyword evidence="4 6" id="KW-0238">DNA-binding</keyword>
<accession>A0ABW0QN78</accession>
<keyword evidence="2" id="KW-0678">Repressor</keyword>
<keyword evidence="3" id="KW-0805">Transcription regulation</keyword>
<dbReference type="RefSeq" id="WP_377320052.1">
    <property type="nucleotide sequence ID" value="NZ_JBHSNF010000002.1"/>
</dbReference>
<dbReference type="EMBL" id="JBHSNF010000002">
    <property type="protein sequence ID" value="MFC5526409.1"/>
    <property type="molecule type" value="Genomic_DNA"/>
</dbReference>
<comment type="function">
    <text evidence="1">TetR is the repressor of the tetracycline resistance element; its N-terminal region forms a helix-turn-helix structure and binds DNA. Binding of tetracycline to TetR reduces the repressor affinity for the tetracycline resistance gene (tetA) promoter operator sites.</text>
</comment>
<comment type="caution">
    <text evidence="8">The sequence shown here is derived from an EMBL/GenBank/DDBJ whole genome shotgun (WGS) entry which is preliminary data.</text>
</comment>
<sequence>MSRPKSLNHSDIACAALAVMDRDGLPALSMRTVATQLGVGTMSLYRYVKDREELERRVVELVLGEVDPVVPAEKSWREQITCIVERIRHAVIAHPATVPLFIAHRHASPSIRRCSEELLRALTRAGFRGTPRVIALRMLVSYVSGALQAQHLGALDGQGTMVLASLSPDDYPLLAATARAALQVDPDKEFFGGLQIVFDGLAQNLASTKPR</sequence>
<dbReference type="InterPro" id="IPR009057">
    <property type="entry name" value="Homeodomain-like_sf"/>
</dbReference>
<dbReference type="PANTHER" id="PTHR30055">
    <property type="entry name" value="HTH-TYPE TRANSCRIPTIONAL REGULATOR RUTR"/>
    <property type="match status" value="1"/>
</dbReference>
<keyword evidence="5" id="KW-0804">Transcription</keyword>
<gene>
    <name evidence="8" type="ORF">ACFPPA_11765</name>
</gene>
<dbReference type="PROSITE" id="PS50977">
    <property type="entry name" value="HTH_TETR_2"/>
    <property type="match status" value="1"/>
</dbReference>
<dbReference type="Pfam" id="PF00440">
    <property type="entry name" value="TetR_N"/>
    <property type="match status" value="1"/>
</dbReference>
<dbReference type="Proteomes" id="UP001596114">
    <property type="component" value="Unassembled WGS sequence"/>
</dbReference>
<evidence type="ECO:0000256" key="1">
    <source>
        <dbReference type="ARBA" id="ARBA00002856"/>
    </source>
</evidence>
<protein>
    <submittedName>
        <fullName evidence="8">TetR/AcrR family transcriptional regulator</fullName>
    </submittedName>
</protein>
<evidence type="ECO:0000313" key="9">
    <source>
        <dbReference type="Proteomes" id="UP001596114"/>
    </source>
</evidence>
<evidence type="ECO:0000256" key="3">
    <source>
        <dbReference type="ARBA" id="ARBA00023015"/>
    </source>
</evidence>
<feature type="DNA-binding region" description="H-T-H motif" evidence="6">
    <location>
        <begin position="29"/>
        <end position="48"/>
    </location>
</feature>
<feature type="domain" description="HTH tetR-type" evidence="7">
    <location>
        <begin position="6"/>
        <end position="66"/>
    </location>
</feature>
<name>A0ABW0QN78_9GAMM</name>
<reference evidence="9" key="1">
    <citation type="journal article" date="2019" name="Int. J. Syst. Evol. Microbiol.">
        <title>The Global Catalogue of Microorganisms (GCM) 10K type strain sequencing project: providing services to taxonomists for standard genome sequencing and annotation.</title>
        <authorList>
            <consortium name="The Broad Institute Genomics Platform"/>
            <consortium name="The Broad Institute Genome Sequencing Center for Infectious Disease"/>
            <person name="Wu L."/>
            <person name="Ma J."/>
        </authorList>
    </citation>
    <scope>NUCLEOTIDE SEQUENCE [LARGE SCALE GENOMIC DNA]</scope>
    <source>
        <strain evidence="9">CGMCC 1.16619</strain>
    </source>
</reference>
<dbReference type="InterPro" id="IPR003012">
    <property type="entry name" value="Tet_transcr_reg_TetR"/>
</dbReference>
<dbReference type="InterPro" id="IPR036271">
    <property type="entry name" value="Tet_transcr_reg_TetR-rel_C_sf"/>
</dbReference>
<dbReference type="SUPFAM" id="SSF46689">
    <property type="entry name" value="Homeodomain-like"/>
    <property type="match status" value="1"/>
</dbReference>
<dbReference type="Pfam" id="PF02909">
    <property type="entry name" value="TetR_C_1"/>
    <property type="match status" value="1"/>
</dbReference>
<dbReference type="SUPFAM" id="SSF48498">
    <property type="entry name" value="Tetracyclin repressor-like, C-terminal domain"/>
    <property type="match status" value="1"/>
</dbReference>
<evidence type="ECO:0000256" key="2">
    <source>
        <dbReference type="ARBA" id="ARBA00022491"/>
    </source>
</evidence>
<organism evidence="8 9">
    <name type="scientific">Rhodanobacter ginsengisoli</name>
    <dbReference type="NCBI Taxonomy" id="418646"/>
    <lineage>
        <taxon>Bacteria</taxon>
        <taxon>Pseudomonadati</taxon>
        <taxon>Pseudomonadota</taxon>
        <taxon>Gammaproteobacteria</taxon>
        <taxon>Lysobacterales</taxon>
        <taxon>Rhodanobacteraceae</taxon>
        <taxon>Rhodanobacter</taxon>
    </lineage>
</organism>
<proteinExistence type="predicted"/>
<evidence type="ECO:0000313" key="8">
    <source>
        <dbReference type="EMBL" id="MFC5526409.1"/>
    </source>
</evidence>
<evidence type="ECO:0000256" key="5">
    <source>
        <dbReference type="ARBA" id="ARBA00023163"/>
    </source>
</evidence>
<dbReference type="PRINTS" id="PR00400">
    <property type="entry name" value="TETREPRESSOR"/>
</dbReference>
<dbReference type="Gene3D" id="1.10.357.10">
    <property type="entry name" value="Tetracycline Repressor, domain 2"/>
    <property type="match status" value="1"/>
</dbReference>
<evidence type="ECO:0000256" key="6">
    <source>
        <dbReference type="PROSITE-ProRule" id="PRU00335"/>
    </source>
</evidence>
<dbReference type="InterPro" id="IPR001647">
    <property type="entry name" value="HTH_TetR"/>
</dbReference>